<feature type="non-terminal residue" evidence="1">
    <location>
        <position position="1"/>
    </location>
</feature>
<dbReference type="OrthoDB" id="1303396at2759"/>
<comment type="caution">
    <text evidence="1">The sequence shown here is derived from an EMBL/GenBank/DDBJ whole genome shotgun (WGS) entry which is preliminary data.</text>
</comment>
<dbReference type="AlphaFoldDB" id="A0A9N9JUA4"/>
<evidence type="ECO:0000313" key="2">
    <source>
        <dbReference type="Proteomes" id="UP000789396"/>
    </source>
</evidence>
<proteinExistence type="predicted"/>
<organism evidence="1 2">
    <name type="scientific">Racocetra fulgida</name>
    <dbReference type="NCBI Taxonomy" id="60492"/>
    <lineage>
        <taxon>Eukaryota</taxon>
        <taxon>Fungi</taxon>
        <taxon>Fungi incertae sedis</taxon>
        <taxon>Mucoromycota</taxon>
        <taxon>Glomeromycotina</taxon>
        <taxon>Glomeromycetes</taxon>
        <taxon>Diversisporales</taxon>
        <taxon>Gigasporaceae</taxon>
        <taxon>Racocetra</taxon>
    </lineage>
</organism>
<protein>
    <submittedName>
        <fullName evidence="1">15494_t:CDS:1</fullName>
    </submittedName>
</protein>
<dbReference type="EMBL" id="CAJVPZ010066783">
    <property type="protein sequence ID" value="CAG8796455.1"/>
    <property type="molecule type" value="Genomic_DNA"/>
</dbReference>
<dbReference type="Proteomes" id="UP000789396">
    <property type="component" value="Unassembled WGS sequence"/>
</dbReference>
<name>A0A9N9JUA4_9GLOM</name>
<keyword evidence="2" id="KW-1185">Reference proteome</keyword>
<reference evidence="1" key="1">
    <citation type="submission" date="2021-06" db="EMBL/GenBank/DDBJ databases">
        <authorList>
            <person name="Kallberg Y."/>
            <person name="Tangrot J."/>
            <person name="Rosling A."/>
        </authorList>
    </citation>
    <scope>NUCLEOTIDE SEQUENCE</scope>
    <source>
        <strain evidence="1">IN212</strain>
    </source>
</reference>
<accession>A0A9N9JUA4</accession>
<feature type="non-terminal residue" evidence="1">
    <location>
        <position position="92"/>
    </location>
</feature>
<sequence length="92" mass="10707">PNEAEKLWAKHIVALTDDILFSVRQQSHNPELQLTQSEIENDALNRLETILLKQNKSLKDFPNMPCPESVHEFRNTLLNDELNYDITTLTDF</sequence>
<gene>
    <name evidence="1" type="ORF">RFULGI_LOCUS17272</name>
</gene>
<evidence type="ECO:0000313" key="1">
    <source>
        <dbReference type="EMBL" id="CAG8796455.1"/>
    </source>
</evidence>